<evidence type="ECO:0000313" key="2">
    <source>
        <dbReference type="Proteomes" id="UP000694864"/>
    </source>
</evidence>
<dbReference type="SMART" id="SM00579">
    <property type="entry name" value="FBD"/>
    <property type="match status" value="1"/>
</dbReference>
<protein>
    <submittedName>
        <fullName evidence="3">FBD-associated F-box protein At1g05080</fullName>
    </submittedName>
</protein>
<keyword evidence="2" id="KW-1185">Reference proteome</keyword>
<dbReference type="RefSeq" id="XP_019087882.1">
    <property type="nucleotide sequence ID" value="XM_019232337.1"/>
</dbReference>
<dbReference type="PANTHER" id="PTHR31900">
    <property type="entry name" value="F-BOX/RNI SUPERFAMILY PROTEIN-RELATED"/>
    <property type="match status" value="1"/>
</dbReference>
<sequence>MLPRLDYQEKVDGPDHDKSIWWFLDKSLELHKAPVLEILLIKLGPGCPSDADVGKWVTKAVDRRLVELKFKLCWSTGPTRLPKSLYTCETLEELTLSHKILVDFPSSSCLPSLLTLKLFYVVYKDEASLVSFLAIDTPAVIDFFIVDFSRDSWSIENMPCLNEAYIDVWSFPDIDKSKTSISRVLSLELFMTTEELVRCSAINFSRLIKLSICPWKSDWLGPLLRLLENAPKLKDLLVNYEYAFHPVERIPLSWNQPRSIPRCMSSHLEIFEYREYGDRVEEEEFLTYILANSMCLKTATVSVRPGVLKKKELTIEKLSNIPRVSTTCQLLLK</sequence>
<dbReference type="Pfam" id="PF08387">
    <property type="entry name" value="FBD"/>
    <property type="match status" value="1"/>
</dbReference>
<evidence type="ECO:0000259" key="1">
    <source>
        <dbReference type="SMART" id="SM00579"/>
    </source>
</evidence>
<evidence type="ECO:0000313" key="3">
    <source>
        <dbReference type="RefSeq" id="XP_019087882.1"/>
    </source>
</evidence>
<reference evidence="2" key="1">
    <citation type="journal article" date="2014" name="Nat. Commun.">
        <title>The emerging biofuel crop Camelina sativa retains a highly undifferentiated hexaploid genome structure.</title>
        <authorList>
            <person name="Kagale S."/>
            <person name="Koh C."/>
            <person name="Nixon J."/>
            <person name="Bollina V."/>
            <person name="Clarke W.E."/>
            <person name="Tuteja R."/>
            <person name="Spillane C."/>
            <person name="Robinson S.J."/>
            <person name="Links M.G."/>
            <person name="Clarke C."/>
            <person name="Higgins E.E."/>
            <person name="Huebert T."/>
            <person name="Sharpe A.G."/>
            <person name="Parkin I.A."/>
        </authorList>
    </citation>
    <scope>NUCLEOTIDE SEQUENCE [LARGE SCALE GENOMIC DNA]</scope>
    <source>
        <strain evidence="2">cv. DH55</strain>
    </source>
</reference>
<dbReference type="PANTHER" id="PTHR31900:SF34">
    <property type="entry name" value="EMB|CAB62440.1-RELATED"/>
    <property type="match status" value="1"/>
</dbReference>
<name>A0ABM1QM94_CAMSA</name>
<gene>
    <name evidence="3" type="primary">LOC104727605</name>
</gene>
<organism evidence="2 3">
    <name type="scientific">Camelina sativa</name>
    <name type="common">False flax</name>
    <name type="synonym">Myagrum sativum</name>
    <dbReference type="NCBI Taxonomy" id="90675"/>
    <lineage>
        <taxon>Eukaryota</taxon>
        <taxon>Viridiplantae</taxon>
        <taxon>Streptophyta</taxon>
        <taxon>Embryophyta</taxon>
        <taxon>Tracheophyta</taxon>
        <taxon>Spermatophyta</taxon>
        <taxon>Magnoliopsida</taxon>
        <taxon>eudicotyledons</taxon>
        <taxon>Gunneridae</taxon>
        <taxon>Pentapetalae</taxon>
        <taxon>rosids</taxon>
        <taxon>malvids</taxon>
        <taxon>Brassicales</taxon>
        <taxon>Brassicaceae</taxon>
        <taxon>Camelineae</taxon>
        <taxon>Camelina</taxon>
    </lineage>
</organism>
<dbReference type="InterPro" id="IPR006566">
    <property type="entry name" value="FBD"/>
</dbReference>
<dbReference type="Proteomes" id="UP000694864">
    <property type="component" value="Chromosome 11"/>
</dbReference>
<reference evidence="3" key="2">
    <citation type="submission" date="2025-08" db="UniProtKB">
        <authorList>
            <consortium name="RefSeq"/>
        </authorList>
    </citation>
    <scope>IDENTIFICATION</scope>
    <source>
        <tissue evidence="3">Leaf</tissue>
    </source>
</reference>
<proteinExistence type="predicted"/>
<dbReference type="SUPFAM" id="SSF52047">
    <property type="entry name" value="RNI-like"/>
    <property type="match status" value="1"/>
</dbReference>
<feature type="domain" description="FBD" evidence="1">
    <location>
        <begin position="262"/>
        <end position="333"/>
    </location>
</feature>
<dbReference type="GeneID" id="104727605"/>
<accession>A0ABM1QM94</accession>
<dbReference type="InterPro" id="IPR050232">
    <property type="entry name" value="FBL13/AtMIF1-like"/>
</dbReference>